<evidence type="ECO:0000313" key="5">
    <source>
        <dbReference type="Proteomes" id="UP000026915"/>
    </source>
</evidence>
<feature type="compositionally biased region" description="Low complexity" evidence="2">
    <location>
        <begin position="162"/>
        <end position="176"/>
    </location>
</feature>
<keyword evidence="1" id="KW-0479">Metal-binding</keyword>
<organism evidence="4 5">
    <name type="scientific">Theobroma cacao</name>
    <name type="common">Cacao</name>
    <name type="synonym">Cocoa</name>
    <dbReference type="NCBI Taxonomy" id="3641"/>
    <lineage>
        <taxon>Eukaryota</taxon>
        <taxon>Viridiplantae</taxon>
        <taxon>Streptophyta</taxon>
        <taxon>Embryophyta</taxon>
        <taxon>Tracheophyta</taxon>
        <taxon>Spermatophyta</taxon>
        <taxon>Magnoliopsida</taxon>
        <taxon>eudicotyledons</taxon>
        <taxon>Gunneridae</taxon>
        <taxon>Pentapetalae</taxon>
        <taxon>rosids</taxon>
        <taxon>malvids</taxon>
        <taxon>Malvales</taxon>
        <taxon>Malvaceae</taxon>
        <taxon>Byttnerioideae</taxon>
        <taxon>Theobroma</taxon>
    </lineage>
</organism>
<dbReference type="GO" id="GO:0008270">
    <property type="term" value="F:zinc ion binding"/>
    <property type="evidence" value="ECO:0007669"/>
    <property type="project" value="UniProtKB-KW"/>
</dbReference>
<dbReference type="EMBL" id="CM001879">
    <property type="protein sequence ID" value="EOX92639.1"/>
    <property type="molecule type" value="Genomic_DNA"/>
</dbReference>
<dbReference type="CDD" id="cd09272">
    <property type="entry name" value="RNase_HI_RT_Ty1"/>
    <property type="match status" value="1"/>
</dbReference>
<dbReference type="GO" id="GO:0003676">
    <property type="term" value="F:nucleic acid binding"/>
    <property type="evidence" value="ECO:0007669"/>
    <property type="project" value="InterPro"/>
</dbReference>
<evidence type="ECO:0000256" key="1">
    <source>
        <dbReference type="PROSITE-ProRule" id="PRU00047"/>
    </source>
</evidence>
<dbReference type="eggNOG" id="KOG0017">
    <property type="taxonomic scope" value="Eukaryota"/>
</dbReference>
<gene>
    <name evidence="4" type="ORF">TCM_001554</name>
</gene>
<keyword evidence="5" id="KW-1185">Reference proteome</keyword>
<sequence>MTSEGSKNVEVVSSHHKRLDVMLAGDGSNFVEWKFLVKVNVRGLGKEAHLMNPIQKKTMLQSSTDVAKMKEQRERLFVFGCLSSLDSGYNMIRSQLFANKDVSSLFDVVTTRRIKWGKRHFRGGHGGKGTGGHGGPRVCYNCGAQGHPKNRCSKPLQGQQNYHYQPPSQRQQQQQYQVPSKFANAASQVGNSTTPRTEGHTIIMLDEEFSRYTQFRKSQQPSSSSIATLVKSGNPIACLSSLSHHWVIDSGATDHMTGNSGSGSTFVTLSLPLSSDLLTWKIIGSGSESNGLYLLDEVIAAFPSAGASIAYSSDLSPFQLHCQLGHPSQLVLKKMCPELVSVSSLHRTHSYVRQGQTPYYILSPNQSLFPIPPKVTYVHEKVIIVTHQNWASVLFLVMSHSLSIVLSLLVLLPLCTPRRHGTNATILQPVDTSLDSLLVLTSTSLDSDLDLLIALRKVSLPKTLTEALSHDATTNHWPLYQLDVKNAFLHGEKVYMQQRPGECSKSIHVSAYFYSLGCLGSHSEVFKGTPGKGVVYEDHGHTQVDSFTDADWAGSPDDRKSTTRYCMFVAGNLVSWKSKKQNVAARSSAESEYRAMAQTTCKLMWIHHVLEEIGFADSSPMRLWHDNQAAMHISSNPVFHERTKHIEVDCHFVREKIQQKLIPTSYVSTGEQLANLFTKNLSRVRIDYIVTSWA</sequence>
<dbReference type="PANTHER" id="PTHR11439:SF467">
    <property type="entry name" value="INTEGRASE CATALYTIC DOMAIN-CONTAINING PROTEIN"/>
    <property type="match status" value="1"/>
</dbReference>
<dbReference type="AlphaFoldDB" id="A0A061DJ38"/>
<proteinExistence type="predicted"/>
<dbReference type="Proteomes" id="UP000026915">
    <property type="component" value="Chromosome 1"/>
</dbReference>
<dbReference type="InterPro" id="IPR001878">
    <property type="entry name" value="Znf_CCHC"/>
</dbReference>
<accession>A0A061DJ38</accession>
<dbReference type="HOGENOM" id="CLU_020049_0_0_1"/>
<name>A0A061DJ38_THECC</name>
<feature type="domain" description="CCHC-type" evidence="3">
    <location>
        <begin position="139"/>
        <end position="154"/>
    </location>
</feature>
<feature type="region of interest" description="Disordered" evidence="2">
    <location>
        <begin position="150"/>
        <end position="176"/>
    </location>
</feature>
<keyword evidence="1" id="KW-0863">Zinc-finger</keyword>
<dbReference type="InParanoid" id="A0A061DJ38"/>
<dbReference type="Gramene" id="EOX92639">
    <property type="protein sequence ID" value="EOX92639"/>
    <property type="gene ID" value="TCM_001554"/>
</dbReference>
<dbReference type="STRING" id="3641.A0A061DJ38"/>
<protein>
    <recommendedName>
        <fullName evidence="3">CCHC-type domain-containing protein</fullName>
    </recommendedName>
</protein>
<evidence type="ECO:0000259" key="3">
    <source>
        <dbReference type="PROSITE" id="PS50158"/>
    </source>
</evidence>
<evidence type="ECO:0000256" key="2">
    <source>
        <dbReference type="SAM" id="MobiDB-lite"/>
    </source>
</evidence>
<reference evidence="4 5" key="1">
    <citation type="journal article" date="2013" name="Genome Biol.">
        <title>The genome sequence of the most widely cultivated cacao type and its use to identify candidate genes regulating pod color.</title>
        <authorList>
            <person name="Motamayor J.C."/>
            <person name="Mockaitis K."/>
            <person name="Schmutz J."/>
            <person name="Haiminen N."/>
            <person name="Iii D.L."/>
            <person name="Cornejo O."/>
            <person name="Findley S.D."/>
            <person name="Zheng P."/>
            <person name="Utro F."/>
            <person name="Royaert S."/>
            <person name="Saski C."/>
            <person name="Jenkins J."/>
            <person name="Podicheti R."/>
            <person name="Zhao M."/>
            <person name="Scheffler B.E."/>
            <person name="Stack J.C."/>
            <person name="Feltus F.A."/>
            <person name="Mustiga G.M."/>
            <person name="Amores F."/>
            <person name="Phillips W."/>
            <person name="Marelli J.P."/>
            <person name="May G.D."/>
            <person name="Shapiro H."/>
            <person name="Ma J."/>
            <person name="Bustamante C.D."/>
            <person name="Schnell R.J."/>
            <person name="Main D."/>
            <person name="Gilbert D."/>
            <person name="Parida L."/>
            <person name="Kuhn D.N."/>
        </authorList>
    </citation>
    <scope>NUCLEOTIDE SEQUENCE [LARGE SCALE GENOMIC DNA]</scope>
    <source>
        <strain evidence="5">cv. Matina 1-6</strain>
    </source>
</reference>
<dbReference type="PROSITE" id="PS50158">
    <property type="entry name" value="ZF_CCHC"/>
    <property type="match status" value="1"/>
</dbReference>
<evidence type="ECO:0000313" key="4">
    <source>
        <dbReference type="EMBL" id="EOX92639.1"/>
    </source>
</evidence>
<dbReference type="PANTHER" id="PTHR11439">
    <property type="entry name" value="GAG-POL-RELATED RETROTRANSPOSON"/>
    <property type="match status" value="1"/>
</dbReference>
<keyword evidence="1" id="KW-0862">Zinc</keyword>